<keyword evidence="1" id="KW-0812">Transmembrane</keyword>
<evidence type="ECO:0000313" key="2">
    <source>
        <dbReference type="EMBL" id="KAL2290204.1"/>
    </source>
</evidence>
<keyword evidence="1" id="KW-1133">Transmembrane helix</keyword>
<name>A0ABR4F663_9PEZI</name>
<sequence length="84" mass="9173">MVLRPIASKGECHRTSGAYDTRLAQSKCSFTSYRILGYIMWHTSARYGVSLLASTSPVVIALANASLLVYRLVSSCPVYNTPSL</sequence>
<accession>A0ABR4F663</accession>
<comment type="caution">
    <text evidence="2">The sequence shown here is derived from an EMBL/GenBank/DDBJ whole genome shotgun (WGS) entry which is preliminary data.</text>
</comment>
<gene>
    <name evidence="2" type="ORF">FJTKL_00676</name>
</gene>
<feature type="transmembrane region" description="Helical" evidence="1">
    <location>
        <begin position="49"/>
        <end position="73"/>
    </location>
</feature>
<protein>
    <submittedName>
        <fullName evidence="2">Uncharacterized protein</fullName>
    </submittedName>
</protein>
<dbReference type="EMBL" id="JBAWTH010000010">
    <property type="protein sequence ID" value="KAL2290204.1"/>
    <property type="molecule type" value="Genomic_DNA"/>
</dbReference>
<evidence type="ECO:0000313" key="3">
    <source>
        <dbReference type="Proteomes" id="UP001600888"/>
    </source>
</evidence>
<keyword evidence="3" id="KW-1185">Reference proteome</keyword>
<proteinExistence type="predicted"/>
<dbReference type="Proteomes" id="UP001600888">
    <property type="component" value="Unassembled WGS sequence"/>
</dbReference>
<reference evidence="2 3" key="1">
    <citation type="submission" date="2024-03" db="EMBL/GenBank/DDBJ databases">
        <title>A high-quality draft genome sequence of Diaporthe vaccinii, a causative agent of upright dieback and viscid rot disease in cranberry plants.</title>
        <authorList>
            <person name="Sarrasin M."/>
            <person name="Lang B.F."/>
            <person name="Burger G."/>
        </authorList>
    </citation>
    <scope>NUCLEOTIDE SEQUENCE [LARGE SCALE GENOMIC DNA]</scope>
    <source>
        <strain evidence="2 3">IS7</strain>
    </source>
</reference>
<organism evidence="2 3">
    <name type="scientific">Diaporthe vaccinii</name>
    <dbReference type="NCBI Taxonomy" id="105482"/>
    <lineage>
        <taxon>Eukaryota</taxon>
        <taxon>Fungi</taxon>
        <taxon>Dikarya</taxon>
        <taxon>Ascomycota</taxon>
        <taxon>Pezizomycotina</taxon>
        <taxon>Sordariomycetes</taxon>
        <taxon>Sordariomycetidae</taxon>
        <taxon>Diaporthales</taxon>
        <taxon>Diaporthaceae</taxon>
        <taxon>Diaporthe</taxon>
        <taxon>Diaporthe eres species complex</taxon>
    </lineage>
</organism>
<evidence type="ECO:0000256" key="1">
    <source>
        <dbReference type="SAM" id="Phobius"/>
    </source>
</evidence>
<keyword evidence="1" id="KW-0472">Membrane</keyword>